<reference evidence="3" key="1">
    <citation type="journal article" date="2019" name="Int. J. Syst. Evol. Microbiol.">
        <title>The Global Catalogue of Microorganisms (GCM) 10K type strain sequencing project: providing services to taxonomists for standard genome sequencing and annotation.</title>
        <authorList>
            <consortium name="The Broad Institute Genomics Platform"/>
            <consortium name="The Broad Institute Genome Sequencing Center for Infectious Disease"/>
            <person name="Wu L."/>
            <person name="Ma J."/>
        </authorList>
    </citation>
    <scope>NUCLEOTIDE SEQUENCE [LARGE SCALE GENOMIC DNA]</scope>
    <source>
        <strain evidence="3">KCTC 42911</strain>
    </source>
</reference>
<proteinExistence type="predicted"/>
<keyword evidence="3" id="KW-1185">Reference proteome</keyword>
<organism evidence="2 3">
    <name type="scientific">Lutimaribacter marinistellae</name>
    <dbReference type="NCBI Taxonomy" id="1820329"/>
    <lineage>
        <taxon>Bacteria</taxon>
        <taxon>Pseudomonadati</taxon>
        <taxon>Pseudomonadota</taxon>
        <taxon>Alphaproteobacteria</taxon>
        <taxon>Rhodobacterales</taxon>
        <taxon>Roseobacteraceae</taxon>
        <taxon>Lutimaribacter</taxon>
    </lineage>
</organism>
<keyword evidence="1" id="KW-0472">Membrane</keyword>
<keyword evidence="1" id="KW-1133">Transmembrane helix</keyword>
<evidence type="ECO:0000256" key="1">
    <source>
        <dbReference type="SAM" id="Phobius"/>
    </source>
</evidence>
<comment type="caution">
    <text evidence="2">The sequence shown here is derived from an EMBL/GenBank/DDBJ whole genome shotgun (WGS) entry which is preliminary data.</text>
</comment>
<protein>
    <submittedName>
        <fullName evidence="2">Uncharacterized protein</fullName>
    </submittedName>
</protein>
<accession>A0ABV7TK48</accession>
<keyword evidence="1" id="KW-0812">Transmembrane</keyword>
<dbReference type="RefSeq" id="WP_386737309.1">
    <property type="nucleotide sequence ID" value="NZ_JBHRXI010000029.1"/>
</dbReference>
<sequence length="60" mass="6249">MSAPETNVERQSRRHKPSLFGIGAAVLAAAVIGVVIWMLGDLSSEEQSTAAPVGQAAEQD</sequence>
<evidence type="ECO:0000313" key="2">
    <source>
        <dbReference type="EMBL" id="MFC3616012.1"/>
    </source>
</evidence>
<evidence type="ECO:0000313" key="3">
    <source>
        <dbReference type="Proteomes" id="UP001595629"/>
    </source>
</evidence>
<name>A0ABV7TK48_9RHOB</name>
<dbReference type="EMBL" id="JBHRXI010000029">
    <property type="protein sequence ID" value="MFC3616012.1"/>
    <property type="molecule type" value="Genomic_DNA"/>
</dbReference>
<dbReference type="Proteomes" id="UP001595629">
    <property type="component" value="Unassembled WGS sequence"/>
</dbReference>
<gene>
    <name evidence="2" type="ORF">ACFORG_19850</name>
</gene>
<feature type="transmembrane region" description="Helical" evidence="1">
    <location>
        <begin position="19"/>
        <end position="39"/>
    </location>
</feature>